<dbReference type="KEGG" id="scor:J3U87_04345"/>
<dbReference type="EMBL" id="CP071793">
    <property type="protein sequence ID" value="QTD51679.1"/>
    <property type="molecule type" value="Genomic_DNA"/>
</dbReference>
<gene>
    <name evidence="1" type="ORF">J3U87_04345</name>
</gene>
<dbReference type="PANTHER" id="PTHR42815:SF2">
    <property type="entry name" value="FAD-BINDING, PUTATIVE (AFU_ORTHOLOGUE AFUA_6G07600)-RELATED"/>
    <property type="match status" value="1"/>
</dbReference>
<evidence type="ECO:0000313" key="1">
    <source>
        <dbReference type="EMBL" id="QTD51679.1"/>
    </source>
</evidence>
<reference evidence="1" key="1">
    <citation type="submission" date="2021-03" db="EMBL/GenBank/DDBJ databases">
        <title>Acanthopleuribacteraceae sp. M133.</title>
        <authorList>
            <person name="Wang G."/>
        </authorList>
    </citation>
    <scope>NUCLEOTIDE SEQUENCE</scope>
    <source>
        <strain evidence="1">M133</strain>
    </source>
</reference>
<sequence length="323" mass="35594">MTEPESTPFHEGERAIQERYGIHEQLAKRGRRMIRPYMPDQHRDFYSKLPFLIVGSTDQAGNPWASIVAGPPGFAQTPDATRLQVSAQPLPGDPLATHLKPGASVGMLGLEPHTRRRNRLNGKIERTANGAAPGFRVQVDQTFGNCPKFIVPREAIFQPLDPETAPKISHFERLDSDAQRLISEADTFFIASAHEAPNLHASDTLTIDRSAYGVDVSHRGGDPGFVTLAGDGAFHYPDYRGNQHFNTLGNLVCNPKSGYLFVDFSSGRILMLTGTSSIEWDQGGTGFPAGAERMLRFELTRGICIENALPLRWAPPKPKPTKR</sequence>
<accession>A0A8A4TNY1</accession>
<organism evidence="1 2">
    <name type="scientific">Sulfidibacter corallicola</name>
    <dbReference type="NCBI Taxonomy" id="2818388"/>
    <lineage>
        <taxon>Bacteria</taxon>
        <taxon>Pseudomonadati</taxon>
        <taxon>Acidobacteriota</taxon>
        <taxon>Holophagae</taxon>
        <taxon>Acanthopleuribacterales</taxon>
        <taxon>Acanthopleuribacteraceae</taxon>
        <taxon>Sulfidibacter</taxon>
    </lineage>
</organism>
<dbReference type="PANTHER" id="PTHR42815">
    <property type="entry name" value="FAD-BINDING, PUTATIVE (AFU_ORTHOLOGUE AFUA_6G07600)-RELATED"/>
    <property type="match status" value="1"/>
</dbReference>
<protein>
    <submittedName>
        <fullName evidence="1">Pyridoxamine 5'-phosphate oxidase family protein</fullName>
    </submittedName>
</protein>
<keyword evidence="2" id="KW-1185">Reference proteome</keyword>
<dbReference type="Proteomes" id="UP000663929">
    <property type="component" value="Chromosome"/>
</dbReference>
<dbReference type="AlphaFoldDB" id="A0A8A4TNY1"/>
<proteinExistence type="predicted"/>
<name>A0A8A4TNY1_SULCO</name>
<dbReference type="InterPro" id="IPR012349">
    <property type="entry name" value="Split_barrel_FMN-bd"/>
</dbReference>
<dbReference type="RefSeq" id="WP_237381805.1">
    <property type="nucleotide sequence ID" value="NZ_CP071793.1"/>
</dbReference>
<evidence type="ECO:0000313" key="2">
    <source>
        <dbReference type="Proteomes" id="UP000663929"/>
    </source>
</evidence>
<dbReference type="Gene3D" id="2.30.110.10">
    <property type="entry name" value="Electron Transport, Fmn-binding Protein, Chain A"/>
    <property type="match status" value="1"/>
</dbReference>